<keyword evidence="4" id="KW-0964">Secreted</keyword>
<evidence type="ECO:0000256" key="8">
    <source>
        <dbReference type="ARBA" id="ARBA00023295"/>
    </source>
</evidence>
<dbReference type="PANTHER" id="PTHR42061">
    <property type="entry name" value="ENDO-CHITOSANASE"/>
    <property type="match status" value="1"/>
</dbReference>
<organism evidence="12 13">
    <name type="scientific">Lachnellula willkommii</name>
    <dbReference type="NCBI Taxonomy" id="215461"/>
    <lineage>
        <taxon>Eukaryota</taxon>
        <taxon>Fungi</taxon>
        <taxon>Dikarya</taxon>
        <taxon>Ascomycota</taxon>
        <taxon>Pezizomycotina</taxon>
        <taxon>Leotiomycetes</taxon>
        <taxon>Helotiales</taxon>
        <taxon>Lachnaceae</taxon>
        <taxon>Lachnellula</taxon>
    </lineage>
</organism>
<evidence type="ECO:0000256" key="10">
    <source>
        <dbReference type="RuleBase" id="RU361208"/>
    </source>
</evidence>
<comment type="function">
    <text evidence="10">Chitosanase catalyzing the endo-type cleavage of chitosan, the deacylated form of chitin. Chitosanase may be crucial in the degradation of the deacetylated portion of chitin in the fungal cell wall.</text>
</comment>
<keyword evidence="9 10" id="KW-0624">Polysaccharide degradation</keyword>
<keyword evidence="8 10" id="KW-0326">Glycosidase</keyword>
<gene>
    <name evidence="12" type="primary">csn</name>
    <name evidence="12" type="ORF">LAWI1_G003038</name>
</gene>
<sequence>MADMDIDCDGVQHGKGDDGRCGSSGDTRARRRPRIPLLRFDAFLHPYVVFGNVGSKGKFDPQSKDVEPLSLMAVVCGVKMNSWGMMTSADAAKFYGVWGDENGDDRPKAVIGEAAIPMVTFCSATA</sequence>
<dbReference type="PANTHER" id="PTHR42061:SF6">
    <property type="entry name" value="ENDO-CHITOSANASE"/>
    <property type="match status" value="1"/>
</dbReference>
<dbReference type="Proteomes" id="UP000315522">
    <property type="component" value="Unassembled WGS sequence"/>
</dbReference>
<accession>A0A559MC57</accession>
<keyword evidence="7" id="KW-0119">Carbohydrate metabolism</keyword>
<dbReference type="GO" id="GO:0005576">
    <property type="term" value="C:extracellular region"/>
    <property type="evidence" value="ECO:0007669"/>
    <property type="project" value="UniProtKB-SubCell"/>
</dbReference>
<comment type="similarity">
    <text evidence="3 10">Belongs to the glycosyl hydrolase 75 family.</text>
</comment>
<evidence type="ECO:0000313" key="12">
    <source>
        <dbReference type="EMBL" id="TVY90493.1"/>
    </source>
</evidence>
<proteinExistence type="inferred from homology"/>
<protein>
    <recommendedName>
        <fullName evidence="10">Endo-chitosanase</fullName>
        <ecNumber evidence="10">3.2.1.132</ecNumber>
    </recommendedName>
</protein>
<evidence type="ECO:0000256" key="4">
    <source>
        <dbReference type="ARBA" id="ARBA00022525"/>
    </source>
</evidence>
<feature type="compositionally biased region" description="Basic and acidic residues" evidence="11">
    <location>
        <begin position="10"/>
        <end position="20"/>
    </location>
</feature>
<evidence type="ECO:0000256" key="3">
    <source>
        <dbReference type="ARBA" id="ARBA00007799"/>
    </source>
</evidence>
<keyword evidence="6 10" id="KW-0378">Hydrolase</keyword>
<evidence type="ECO:0000256" key="1">
    <source>
        <dbReference type="ARBA" id="ARBA00000405"/>
    </source>
</evidence>
<keyword evidence="13" id="KW-1185">Reference proteome</keyword>
<comment type="catalytic activity">
    <reaction evidence="1 10">
        <text>Endohydrolysis of beta-(1-&gt;4)-linkages between D-glucosamine residues in a partly acetylated chitosan.</text>
        <dbReference type="EC" id="3.2.1.132"/>
    </reaction>
</comment>
<reference evidence="12 13" key="1">
    <citation type="submission" date="2018-05" db="EMBL/GenBank/DDBJ databases">
        <title>Genome sequencing and assembly of the regulated plant pathogen Lachnellula willkommii and related sister species for the development of diagnostic species identification markers.</title>
        <authorList>
            <person name="Giroux E."/>
            <person name="Bilodeau G."/>
        </authorList>
    </citation>
    <scope>NUCLEOTIDE SEQUENCE [LARGE SCALE GENOMIC DNA]</scope>
    <source>
        <strain evidence="12 13">CBS 172.35</strain>
    </source>
</reference>
<dbReference type="EC" id="3.2.1.132" evidence="10"/>
<comment type="caution">
    <text evidence="12">The sequence shown here is derived from an EMBL/GenBank/DDBJ whole genome shotgun (WGS) entry which is preliminary data.</text>
</comment>
<evidence type="ECO:0000256" key="2">
    <source>
        <dbReference type="ARBA" id="ARBA00004613"/>
    </source>
</evidence>
<evidence type="ECO:0000256" key="7">
    <source>
        <dbReference type="ARBA" id="ARBA00023277"/>
    </source>
</evidence>
<evidence type="ECO:0000256" key="11">
    <source>
        <dbReference type="SAM" id="MobiDB-lite"/>
    </source>
</evidence>
<evidence type="ECO:0000256" key="6">
    <source>
        <dbReference type="ARBA" id="ARBA00022801"/>
    </source>
</evidence>
<evidence type="ECO:0000313" key="13">
    <source>
        <dbReference type="Proteomes" id="UP000315522"/>
    </source>
</evidence>
<dbReference type="GO" id="GO:0016977">
    <property type="term" value="F:chitosanase activity"/>
    <property type="evidence" value="ECO:0007669"/>
    <property type="project" value="UniProtKB-EC"/>
</dbReference>
<name>A0A559MC57_9HELO</name>
<evidence type="ECO:0000256" key="9">
    <source>
        <dbReference type="ARBA" id="ARBA00023326"/>
    </source>
</evidence>
<evidence type="ECO:0000256" key="5">
    <source>
        <dbReference type="ARBA" id="ARBA00022729"/>
    </source>
</evidence>
<dbReference type="EMBL" id="QGML01000843">
    <property type="protein sequence ID" value="TVY90493.1"/>
    <property type="molecule type" value="Genomic_DNA"/>
</dbReference>
<keyword evidence="5" id="KW-0732">Signal</keyword>
<dbReference type="Pfam" id="PF07335">
    <property type="entry name" value="Glyco_hydro_75"/>
    <property type="match status" value="1"/>
</dbReference>
<dbReference type="GO" id="GO:0000272">
    <property type="term" value="P:polysaccharide catabolic process"/>
    <property type="evidence" value="ECO:0007669"/>
    <property type="project" value="UniProtKB-KW"/>
</dbReference>
<dbReference type="InterPro" id="IPR009939">
    <property type="entry name" value="Chitosanase_fungal"/>
</dbReference>
<comment type="subcellular location">
    <subcellularLocation>
        <location evidence="2 10">Secreted</location>
    </subcellularLocation>
</comment>
<dbReference type="AlphaFoldDB" id="A0A559MC57"/>
<feature type="region of interest" description="Disordered" evidence="11">
    <location>
        <begin position="1"/>
        <end position="29"/>
    </location>
</feature>